<reference evidence="1" key="2">
    <citation type="submission" date="2021-04" db="EMBL/GenBank/DDBJ databases">
        <authorList>
            <person name="Gilroy R."/>
        </authorList>
    </citation>
    <scope>NUCLEOTIDE SEQUENCE</scope>
    <source>
        <strain evidence="1">CHK179-7159</strain>
    </source>
</reference>
<dbReference type="AlphaFoldDB" id="A0A9D2I730"/>
<name>A0A9D2I730_9FIRM</name>
<comment type="caution">
    <text evidence="1">The sequence shown here is derived from an EMBL/GenBank/DDBJ whole genome shotgun (WGS) entry which is preliminary data.</text>
</comment>
<gene>
    <name evidence="1" type="ORF">H9717_15645</name>
</gene>
<dbReference type="Proteomes" id="UP000886858">
    <property type="component" value="Unassembled WGS sequence"/>
</dbReference>
<accession>A0A9D2I730</accession>
<organism evidence="1 2">
    <name type="scientific">Candidatus Eisenbergiella merdipullorum</name>
    <dbReference type="NCBI Taxonomy" id="2838553"/>
    <lineage>
        <taxon>Bacteria</taxon>
        <taxon>Bacillati</taxon>
        <taxon>Bacillota</taxon>
        <taxon>Clostridia</taxon>
        <taxon>Lachnospirales</taxon>
        <taxon>Lachnospiraceae</taxon>
        <taxon>Eisenbergiella</taxon>
    </lineage>
</organism>
<evidence type="ECO:0000313" key="1">
    <source>
        <dbReference type="EMBL" id="HJA94521.1"/>
    </source>
</evidence>
<dbReference type="InterPro" id="IPR024227">
    <property type="entry name" value="DUF3795"/>
</dbReference>
<dbReference type="Pfam" id="PF12675">
    <property type="entry name" value="DUF3795"/>
    <property type="match status" value="1"/>
</dbReference>
<dbReference type="EMBL" id="DWYY01000179">
    <property type="protein sequence ID" value="HJA94521.1"/>
    <property type="molecule type" value="Genomic_DNA"/>
</dbReference>
<proteinExistence type="predicted"/>
<evidence type="ECO:0000313" key="2">
    <source>
        <dbReference type="Proteomes" id="UP000886858"/>
    </source>
</evidence>
<protein>
    <submittedName>
        <fullName evidence="1">DUF3795 domain-containing protein</fullName>
    </submittedName>
</protein>
<reference evidence="1" key="1">
    <citation type="journal article" date="2021" name="PeerJ">
        <title>Extensive microbial diversity within the chicken gut microbiome revealed by metagenomics and culture.</title>
        <authorList>
            <person name="Gilroy R."/>
            <person name="Ravi A."/>
            <person name="Getino M."/>
            <person name="Pursley I."/>
            <person name="Horton D.L."/>
            <person name="Alikhan N.F."/>
            <person name="Baker D."/>
            <person name="Gharbi K."/>
            <person name="Hall N."/>
            <person name="Watson M."/>
            <person name="Adriaenssens E.M."/>
            <person name="Foster-Nyarko E."/>
            <person name="Jarju S."/>
            <person name="Secka A."/>
            <person name="Antonio M."/>
            <person name="Oren A."/>
            <person name="Chaudhuri R.R."/>
            <person name="La Ragione R."/>
            <person name="Hildebrand F."/>
            <person name="Pallen M.J."/>
        </authorList>
    </citation>
    <scope>NUCLEOTIDE SEQUENCE</scope>
    <source>
        <strain evidence="1">CHK179-7159</strain>
    </source>
</reference>
<sequence>MQNYRNGKWVDQILSQRREDGLWGNFHALSRPVSGKSYTTEQAIRRLYYLGYTAEDEVIRIVLRRMEQCIKGELAIDDYSEKKHEWSFFEKLMLAAWLRIFEPQNKTALEVAYQWAEIVEKAFSGGSYSVADDIAAFTEWKGRKPKSGFETGFGMFYHAALLPKVLSPKTEDLFLDYYLSKPDGMYYIYDQPLNQLPEVFASRKSSCYIAAIEVLSRYDKAKDKLNFVMDWLNANRNESGLWDFGEKAKDGVYFPLSDRWDKTTRIIDSTYRISKLFAMPCYCGHDCSKCITYIATQTNDDDLRRQSQRFYKERFGLDIPLEKFNCDGGRSKKVYELCEDCPFSKCCMEHGIDACNKCPEYPCKEILDYQEKYVNKCNQQERKR</sequence>